<name>A0A821JPJ8_9BILA</name>
<dbReference type="Proteomes" id="UP000663862">
    <property type="component" value="Unassembled WGS sequence"/>
</dbReference>
<protein>
    <submittedName>
        <fullName evidence="1">Uncharacterized protein</fullName>
    </submittedName>
</protein>
<accession>A0A821JPJ8</accession>
<reference evidence="1" key="1">
    <citation type="submission" date="2021-02" db="EMBL/GenBank/DDBJ databases">
        <authorList>
            <person name="Nowell W R."/>
        </authorList>
    </citation>
    <scope>NUCLEOTIDE SEQUENCE</scope>
</reference>
<evidence type="ECO:0000313" key="1">
    <source>
        <dbReference type="EMBL" id="CAF4718287.1"/>
    </source>
</evidence>
<gene>
    <name evidence="1" type="ORF">TSG867_LOCUS33984</name>
</gene>
<feature type="non-terminal residue" evidence="1">
    <location>
        <position position="1"/>
    </location>
</feature>
<dbReference type="EMBL" id="CAJOBQ010013719">
    <property type="protein sequence ID" value="CAF4718287.1"/>
    <property type="molecule type" value="Genomic_DNA"/>
</dbReference>
<organism evidence="1 2">
    <name type="scientific">Rotaria socialis</name>
    <dbReference type="NCBI Taxonomy" id="392032"/>
    <lineage>
        <taxon>Eukaryota</taxon>
        <taxon>Metazoa</taxon>
        <taxon>Spiralia</taxon>
        <taxon>Gnathifera</taxon>
        <taxon>Rotifera</taxon>
        <taxon>Eurotatoria</taxon>
        <taxon>Bdelloidea</taxon>
        <taxon>Philodinida</taxon>
        <taxon>Philodinidae</taxon>
        <taxon>Rotaria</taxon>
    </lineage>
</organism>
<sequence length="85" mass="9376">PSFEVKLDISVTDSLSYGSEESSYLQHRNIDHLTYTSLQPISESFGLLPLDSSSSIISLSYQIEKAFESFELFSSDSSSLIISSS</sequence>
<comment type="caution">
    <text evidence="1">The sequence shown here is derived from an EMBL/GenBank/DDBJ whole genome shotgun (WGS) entry which is preliminary data.</text>
</comment>
<proteinExistence type="predicted"/>
<evidence type="ECO:0000313" key="2">
    <source>
        <dbReference type="Proteomes" id="UP000663862"/>
    </source>
</evidence>
<dbReference type="AlphaFoldDB" id="A0A821JPJ8"/>